<dbReference type="GO" id="GO:0005975">
    <property type="term" value="P:carbohydrate metabolic process"/>
    <property type="evidence" value="ECO:0007669"/>
    <property type="project" value="InterPro"/>
</dbReference>
<feature type="region of interest" description="Disordered" evidence="3">
    <location>
        <begin position="1"/>
        <end position="57"/>
    </location>
</feature>
<protein>
    <submittedName>
        <fullName evidence="5">Polysaccharide deacetylase family protein</fullName>
    </submittedName>
</protein>
<proteinExistence type="predicted"/>
<evidence type="ECO:0000256" key="3">
    <source>
        <dbReference type="SAM" id="MobiDB-lite"/>
    </source>
</evidence>
<dbReference type="Pfam" id="PF01522">
    <property type="entry name" value="Polysacc_deac_1"/>
    <property type="match status" value="1"/>
</dbReference>
<organism evidence="5 6">
    <name type="scientific">Cohnella nanjingensis</name>
    <dbReference type="NCBI Taxonomy" id="1387779"/>
    <lineage>
        <taxon>Bacteria</taxon>
        <taxon>Bacillati</taxon>
        <taxon>Bacillota</taxon>
        <taxon>Bacilli</taxon>
        <taxon>Bacillales</taxon>
        <taxon>Paenibacillaceae</taxon>
        <taxon>Cohnella</taxon>
    </lineage>
</organism>
<evidence type="ECO:0000313" key="5">
    <source>
        <dbReference type="EMBL" id="MBB6670964.1"/>
    </source>
</evidence>
<dbReference type="GO" id="GO:0016020">
    <property type="term" value="C:membrane"/>
    <property type="evidence" value="ECO:0007669"/>
    <property type="project" value="TreeGrafter"/>
</dbReference>
<evidence type="ECO:0000256" key="2">
    <source>
        <dbReference type="ARBA" id="ARBA00022801"/>
    </source>
</evidence>
<dbReference type="GO" id="GO:0046872">
    <property type="term" value="F:metal ion binding"/>
    <property type="evidence" value="ECO:0007669"/>
    <property type="project" value="UniProtKB-KW"/>
</dbReference>
<keyword evidence="1" id="KW-0479">Metal-binding</keyword>
<dbReference type="InterPro" id="IPR011330">
    <property type="entry name" value="Glyco_hydro/deAcase_b/a-brl"/>
</dbReference>
<feature type="domain" description="NodB homology" evidence="4">
    <location>
        <begin position="78"/>
        <end position="261"/>
    </location>
</feature>
<accession>A0A7X0RNV1</accession>
<dbReference type="EMBL" id="JACJVP010000012">
    <property type="protein sequence ID" value="MBB6670964.1"/>
    <property type="molecule type" value="Genomic_DNA"/>
</dbReference>
<dbReference type="Proteomes" id="UP000547209">
    <property type="component" value="Unassembled WGS sequence"/>
</dbReference>
<name>A0A7X0RNV1_9BACL</name>
<dbReference type="AlphaFoldDB" id="A0A7X0RNV1"/>
<dbReference type="SUPFAM" id="SSF88713">
    <property type="entry name" value="Glycoside hydrolase/deacetylase"/>
    <property type="match status" value="1"/>
</dbReference>
<dbReference type="PROSITE" id="PS51677">
    <property type="entry name" value="NODB"/>
    <property type="match status" value="1"/>
</dbReference>
<dbReference type="PANTHER" id="PTHR10587:SF133">
    <property type="entry name" value="CHITIN DEACETYLASE 1-RELATED"/>
    <property type="match status" value="1"/>
</dbReference>
<keyword evidence="6" id="KW-1185">Reference proteome</keyword>
<dbReference type="InterPro" id="IPR002509">
    <property type="entry name" value="NODB_dom"/>
</dbReference>
<sequence>MRTEEEKPRADIVRTMREAPPSAPQTADETLAAGDPPAERAMAGERRQARKRPSGGNWTELQRRYRGVFVLWASRKSMRVALTFDDVPDPRYTPLVLDVLKRKKAPATFFVVGSRAKKHPALVRRIVAEGHAVGNHSYDHPDLSRLPLSAVKRQIEKTGSEIRRTVGFTPRFIRPPYGEIGAAQLEWAKENGYTVVNWDVDSSDWRQLPPSRVFGNVTRSVRPGSIILLHAGGGQGQNLYGTVKALPQLIDWLRMKHYELVTVPELLGLPERREPGMPD</sequence>
<comment type="caution">
    <text evidence="5">The sequence shown here is derived from an EMBL/GenBank/DDBJ whole genome shotgun (WGS) entry which is preliminary data.</text>
</comment>
<dbReference type="Gene3D" id="3.20.20.370">
    <property type="entry name" value="Glycoside hydrolase/deacetylase"/>
    <property type="match status" value="1"/>
</dbReference>
<evidence type="ECO:0000259" key="4">
    <source>
        <dbReference type="PROSITE" id="PS51677"/>
    </source>
</evidence>
<evidence type="ECO:0000313" key="6">
    <source>
        <dbReference type="Proteomes" id="UP000547209"/>
    </source>
</evidence>
<feature type="compositionally biased region" description="Basic and acidic residues" evidence="3">
    <location>
        <begin position="1"/>
        <end position="17"/>
    </location>
</feature>
<dbReference type="PANTHER" id="PTHR10587">
    <property type="entry name" value="GLYCOSYL TRANSFERASE-RELATED"/>
    <property type="match status" value="1"/>
</dbReference>
<keyword evidence="2" id="KW-0378">Hydrolase</keyword>
<gene>
    <name evidence="5" type="ORF">H7C19_09710</name>
</gene>
<evidence type="ECO:0000256" key="1">
    <source>
        <dbReference type="ARBA" id="ARBA00022723"/>
    </source>
</evidence>
<dbReference type="InterPro" id="IPR050248">
    <property type="entry name" value="Polysacc_deacetylase_ArnD"/>
</dbReference>
<reference evidence="5 6" key="1">
    <citation type="submission" date="2020-08" db="EMBL/GenBank/DDBJ databases">
        <title>Cohnella phylogeny.</title>
        <authorList>
            <person name="Dunlap C."/>
        </authorList>
    </citation>
    <scope>NUCLEOTIDE SEQUENCE [LARGE SCALE GENOMIC DNA]</scope>
    <source>
        <strain evidence="5 6">DSM 28246</strain>
    </source>
</reference>
<dbReference type="GO" id="GO:0016810">
    <property type="term" value="F:hydrolase activity, acting on carbon-nitrogen (but not peptide) bonds"/>
    <property type="evidence" value="ECO:0007669"/>
    <property type="project" value="InterPro"/>
</dbReference>
<dbReference type="CDD" id="cd10917">
    <property type="entry name" value="CE4_NodB_like_6s_7s"/>
    <property type="match status" value="1"/>
</dbReference>